<evidence type="ECO:0000256" key="2">
    <source>
        <dbReference type="RuleBase" id="RU003679"/>
    </source>
</evidence>
<feature type="domain" description="Glycoside hydrolase 35 catalytic" evidence="3">
    <location>
        <begin position="287"/>
        <end position="383"/>
    </location>
</feature>
<accession>A0ABW7QDL9</accession>
<dbReference type="EMBL" id="JBIQWL010000014">
    <property type="protein sequence ID" value="MFH8252980.1"/>
    <property type="molecule type" value="Genomic_DNA"/>
</dbReference>
<comment type="caution">
    <text evidence="4">The sequence shown here is derived from an EMBL/GenBank/DDBJ whole genome shotgun (WGS) entry which is preliminary data.</text>
</comment>
<dbReference type="InterPro" id="IPR031330">
    <property type="entry name" value="Gly_Hdrlase_35_cat"/>
</dbReference>
<dbReference type="PANTHER" id="PTHR23421">
    <property type="entry name" value="BETA-GALACTOSIDASE RELATED"/>
    <property type="match status" value="1"/>
</dbReference>
<reference evidence="4 5" key="1">
    <citation type="submission" date="2024-09" db="EMBL/GenBank/DDBJ databases">
        <authorList>
            <person name="Pan X."/>
        </authorList>
    </citation>
    <scope>NUCLEOTIDE SEQUENCE [LARGE SCALE GENOMIC DNA]</scope>
    <source>
        <strain evidence="4 5">B2969</strain>
    </source>
</reference>
<dbReference type="GO" id="GO:0004565">
    <property type="term" value="F:beta-galactosidase activity"/>
    <property type="evidence" value="ECO:0007669"/>
    <property type="project" value="UniProtKB-EC"/>
</dbReference>
<dbReference type="InterPro" id="IPR001944">
    <property type="entry name" value="Glycoside_Hdrlase_35"/>
</dbReference>
<evidence type="ECO:0000313" key="4">
    <source>
        <dbReference type="EMBL" id="MFH8252980.1"/>
    </source>
</evidence>
<dbReference type="PRINTS" id="PR00742">
    <property type="entry name" value="GLHYDRLASE35"/>
</dbReference>
<dbReference type="SUPFAM" id="SSF51445">
    <property type="entry name" value="(Trans)glycosidases"/>
    <property type="match status" value="1"/>
</dbReference>
<dbReference type="InterPro" id="IPR017853">
    <property type="entry name" value="GH"/>
</dbReference>
<proteinExistence type="inferred from homology"/>
<dbReference type="Pfam" id="PF01301">
    <property type="entry name" value="Glyco_hydro_35"/>
    <property type="match status" value="2"/>
</dbReference>
<evidence type="ECO:0000313" key="5">
    <source>
        <dbReference type="Proteomes" id="UP001610861"/>
    </source>
</evidence>
<keyword evidence="4" id="KW-0378">Hydrolase</keyword>
<evidence type="ECO:0000259" key="3">
    <source>
        <dbReference type="Pfam" id="PF01301"/>
    </source>
</evidence>
<gene>
    <name evidence="4" type="ORF">ACH3VR_21620</name>
</gene>
<sequence>MTRAAAVTRLSVTSTGWGATALRPHMANDEDTRPGLELSSHGLRRDGIPWIPVSGEIHYTRVPRERWADRVAQMRAGGISVVACYVPWLHHVPEQGRPRFDDRYDVAAFVDLVRTEGLDVVLRMGPWAHGEMRNGGYPDWVQRAPVAHRSNDPAYLALVREWWMQLAGALDGRCEPNTVLGIQLENELYDAPEHIARLKDLARECGLSAPFWTATAWGGAQLPDGEVFPLYGGYGDGFWVDPGEPWDATFRQHYFFSDIWDDPGIGADLRTTSLTTAGQAGAASPFPPATCELGGGMATAYHRRPLPAPADVAAIAHCKIGNGSAWQGYYMYVGGTNPAPAMQESHETGYPNDMPVLSYDFHAPIDESGRLAPSHAELRRQHAFLQAFGARLGDLPSHLPDLPADVTDATTLRWAFRGDGDGGFLFISWHQPHVPLDTYEGAAFDIAFDAGTRSLPSRPVDIPPGTMARWPVGLTVGGVPIEWLTATAVTVLAGDVPTLVVTEDAGIPVELAVPAGTSVDGVAPHDGLVGLRPDSAPVRLATAAGDALDVVVIPAARAQELWIVTDASSTARRVLLSADELTWTTDGAVTLKSASPEPIVEEYADGGFRSLPLVRTSAPAQSEALDARPGREAGAVPAEYGSFEGRPSAPDDATITKLAAEYELPLPHWAGDPDAVLEIGWAGDVGRFLVDDAPVADRFWDGSSWRVATADLGATESLRLQIVPLSPASRVHLPDDAARRLAASATPLMSVDRVVLSRRATWLESSGPEERGSL</sequence>
<dbReference type="Proteomes" id="UP001610861">
    <property type="component" value="Unassembled WGS sequence"/>
</dbReference>
<name>A0ABW7QDL9_9MICO</name>
<evidence type="ECO:0000256" key="1">
    <source>
        <dbReference type="ARBA" id="ARBA00009809"/>
    </source>
</evidence>
<protein>
    <submittedName>
        <fullName evidence="4">Beta-galactosidase</fullName>
        <ecNumber evidence="4">3.2.1.23</ecNumber>
    </submittedName>
</protein>
<feature type="domain" description="Glycoside hydrolase 35 catalytic" evidence="3">
    <location>
        <begin position="45"/>
        <end position="189"/>
    </location>
</feature>
<organism evidence="4 5">
    <name type="scientific">Microbacterium alkaliflavum</name>
    <dbReference type="NCBI Taxonomy" id="3248839"/>
    <lineage>
        <taxon>Bacteria</taxon>
        <taxon>Bacillati</taxon>
        <taxon>Actinomycetota</taxon>
        <taxon>Actinomycetes</taxon>
        <taxon>Micrococcales</taxon>
        <taxon>Microbacteriaceae</taxon>
        <taxon>Microbacterium</taxon>
    </lineage>
</organism>
<comment type="similarity">
    <text evidence="1 2">Belongs to the glycosyl hydrolase 35 family.</text>
</comment>
<dbReference type="EC" id="3.2.1.23" evidence="4"/>
<dbReference type="Gene3D" id="3.20.20.80">
    <property type="entry name" value="Glycosidases"/>
    <property type="match status" value="1"/>
</dbReference>
<keyword evidence="5" id="KW-1185">Reference proteome</keyword>
<keyword evidence="4" id="KW-0326">Glycosidase</keyword>